<dbReference type="Pfam" id="PF01037">
    <property type="entry name" value="AsnC_trans_reg"/>
    <property type="match status" value="1"/>
</dbReference>
<gene>
    <name evidence="5" type="ORF">DEF24_25645</name>
</gene>
<dbReference type="SUPFAM" id="SSF54909">
    <property type="entry name" value="Dimeric alpha+beta barrel"/>
    <property type="match status" value="1"/>
</dbReference>
<dbReference type="RefSeq" id="WP_114400879.1">
    <property type="nucleotide sequence ID" value="NZ_QEIM01000335.1"/>
</dbReference>
<dbReference type="CDD" id="cd00090">
    <property type="entry name" value="HTH_ARSR"/>
    <property type="match status" value="1"/>
</dbReference>
<proteinExistence type="predicted"/>
<dbReference type="InterPro" id="IPR011008">
    <property type="entry name" value="Dimeric_a/b-barrel"/>
</dbReference>
<dbReference type="PANTHER" id="PTHR30154">
    <property type="entry name" value="LEUCINE-RESPONSIVE REGULATORY PROTEIN"/>
    <property type="match status" value="1"/>
</dbReference>
<evidence type="ECO:0000259" key="4">
    <source>
        <dbReference type="PROSITE" id="PS50956"/>
    </source>
</evidence>
<dbReference type="InterPro" id="IPR036390">
    <property type="entry name" value="WH_DNA-bd_sf"/>
</dbReference>
<dbReference type="AlphaFoldDB" id="A0A368SYH5"/>
<keyword evidence="1" id="KW-0805">Transcription regulation</keyword>
<protein>
    <submittedName>
        <fullName evidence="5">Lrp/AsnC family transcriptional regulator</fullName>
    </submittedName>
</protein>
<dbReference type="OrthoDB" id="3396933at2"/>
<accession>A0A368SYH5</accession>
<evidence type="ECO:0000256" key="1">
    <source>
        <dbReference type="ARBA" id="ARBA00023015"/>
    </source>
</evidence>
<dbReference type="SUPFAM" id="SSF46785">
    <property type="entry name" value="Winged helix' DNA-binding domain"/>
    <property type="match status" value="1"/>
</dbReference>
<reference evidence="5 6" key="1">
    <citation type="submission" date="2018-04" db="EMBL/GenBank/DDBJ databases">
        <title>Novel actinobacteria from marine sediment.</title>
        <authorList>
            <person name="Ng Z.Y."/>
            <person name="Tan G.Y.A."/>
        </authorList>
    </citation>
    <scope>NUCLEOTIDE SEQUENCE [LARGE SCALE GENOMIC DNA]</scope>
    <source>
        <strain evidence="5 6">TPS81</strain>
    </source>
</reference>
<dbReference type="InterPro" id="IPR019887">
    <property type="entry name" value="Tscrpt_reg_AsnC/Lrp_C"/>
</dbReference>
<dbReference type="GO" id="GO:0005829">
    <property type="term" value="C:cytosol"/>
    <property type="evidence" value="ECO:0007669"/>
    <property type="project" value="TreeGrafter"/>
</dbReference>
<dbReference type="PRINTS" id="PR00033">
    <property type="entry name" value="HTHASNC"/>
</dbReference>
<dbReference type="InterPro" id="IPR000485">
    <property type="entry name" value="AsnC-type_HTH_dom"/>
</dbReference>
<dbReference type="Pfam" id="PF13412">
    <property type="entry name" value="HTH_24"/>
    <property type="match status" value="1"/>
</dbReference>
<feature type="domain" description="HTH asnC-type" evidence="4">
    <location>
        <begin position="5"/>
        <end position="66"/>
    </location>
</feature>
<dbReference type="GO" id="GO:0043565">
    <property type="term" value="F:sequence-specific DNA binding"/>
    <property type="evidence" value="ECO:0007669"/>
    <property type="project" value="InterPro"/>
</dbReference>
<comment type="caution">
    <text evidence="5">The sequence shown here is derived from an EMBL/GenBank/DDBJ whole genome shotgun (WGS) entry which is preliminary data.</text>
</comment>
<evidence type="ECO:0000256" key="3">
    <source>
        <dbReference type="ARBA" id="ARBA00023163"/>
    </source>
</evidence>
<dbReference type="InterPro" id="IPR011991">
    <property type="entry name" value="ArsR-like_HTH"/>
</dbReference>
<organism evidence="5 6">
    <name type="scientific">Marinitenerispora sediminis</name>
    <dbReference type="NCBI Taxonomy" id="1931232"/>
    <lineage>
        <taxon>Bacteria</taxon>
        <taxon>Bacillati</taxon>
        <taxon>Actinomycetota</taxon>
        <taxon>Actinomycetes</taxon>
        <taxon>Streptosporangiales</taxon>
        <taxon>Nocardiopsidaceae</taxon>
        <taxon>Marinitenerispora</taxon>
    </lineage>
</organism>
<dbReference type="SMART" id="SM00344">
    <property type="entry name" value="HTH_ASNC"/>
    <property type="match status" value="1"/>
</dbReference>
<dbReference type="GO" id="GO:0043200">
    <property type="term" value="P:response to amino acid"/>
    <property type="evidence" value="ECO:0007669"/>
    <property type="project" value="TreeGrafter"/>
</dbReference>
<dbReference type="Proteomes" id="UP000253318">
    <property type="component" value="Unassembled WGS sequence"/>
</dbReference>
<dbReference type="EMBL" id="QEIN01000352">
    <property type="protein sequence ID" value="RCV49024.1"/>
    <property type="molecule type" value="Genomic_DNA"/>
</dbReference>
<keyword evidence="3" id="KW-0804">Transcription</keyword>
<dbReference type="InterPro" id="IPR019888">
    <property type="entry name" value="Tscrpt_reg_AsnC-like"/>
</dbReference>
<dbReference type="InterPro" id="IPR036388">
    <property type="entry name" value="WH-like_DNA-bd_sf"/>
</dbReference>
<dbReference type="PANTHER" id="PTHR30154:SF34">
    <property type="entry name" value="TRANSCRIPTIONAL REGULATOR AZLB"/>
    <property type="match status" value="1"/>
</dbReference>
<keyword evidence="2" id="KW-0238">DNA-binding</keyword>
<dbReference type="Gene3D" id="3.30.70.920">
    <property type="match status" value="1"/>
</dbReference>
<sequence>MVVDLDAVDRRIIALLRSDGRMSIRAVAERTHISRANAYARLDRLRSEGVITGFTAVVDPEKYGTGLAAYVSVKIQQHSWERFRDYLRDIPEVDHAALVSGDVDLLLLVRVADASALRTFVLERLQRIPEVRSTQTMFILDEPHLGGGRPADDAGQ</sequence>
<evidence type="ECO:0000313" key="5">
    <source>
        <dbReference type="EMBL" id="RCV49024.1"/>
    </source>
</evidence>
<dbReference type="Gene3D" id="1.10.10.10">
    <property type="entry name" value="Winged helix-like DNA-binding domain superfamily/Winged helix DNA-binding domain"/>
    <property type="match status" value="1"/>
</dbReference>
<evidence type="ECO:0000313" key="6">
    <source>
        <dbReference type="Proteomes" id="UP000253318"/>
    </source>
</evidence>
<evidence type="ECO:0000256" key="2">
    <source>
        <dbReference type="ARBA" id="ARBA00023125"/>
    </source>
</evidence>
<keyword evidence="6" id="KW-1185">Reference proteome</keyword>
<dbReference type="PROSITE" id="PS50956">
    <property type="entry name" value="HTH_ASNC_2"/>
    <property type="match status" value="1"/>
</dbReference>
<name>A0A368SYH5_9ACTN</name>